<protein>
    <recommendedName>
        <fullName evidence="10">tRNA dimethylallyltransferase</fullName>
        <ecNumber evidence="10">2.5.1.75</ecNumber>
    </recommendedName>
    <alternativeName>
        <fullName evidence="10">Dimethylallyl diphosphate:tRNA dimethylallyltransferase</fullName>
        <shortName evidence="10">DMAPP:tRNA dimethylallyltransferase</shortName>
        <shortName evidence="10">DMATase</shortName>
    </alternativeName>
    <alternativeName>
        <fullName evidence="10">Isopentenyl-diphosphate:tRNA isopentenyltransferase</fullName>
        <shortName evidence="10">IPP transferase</shortName>
        <shortName evidence="10">IPPT</shortName>
        <shortName evidence="10">IPTase</shortName>
    </alternativeName>
</protein>
<sequence length="321" mass="37070">MKRPLILIAGPTASGKTQTSVLLAKAINGEIISADSMQIYKGMDIGTAKVKPEEMQGIPHYMIDEWEADFPCSVATFKERVKSYLEEIYQKGKIPILVGGTGFYINAILFDTQFEETSPDEDYREELQHFVNENGVDKLHEMLREVDPISAENIHANNIKRVIRALEYYKETGHPISAHNEEEKEKRKGNESPYAYTFFALTMERSKLYERINLRIDQMVEEGLVEEVRHFFEAGYSEDLPSMKAIGYKEFFPYFKGEETLEASIEQLKQNTRRYAKRQLTWFKHQANPIFLSVDQLGFNPETIVSEMLSKINLNNKDLEV</sequence>
<dbReference type="GO" id="GO:0005524">
    <property type="term" value="F:ATP binding"/>
    <property type="evidence" value="ECO:0007669"/>
    <property type="project" value="UniProtKB-UniRule"/>
</dbReference>
<evidence type="ECO:0000256" key="8">
    <source>
        <dbReference type="ARBA" id="ARBA00022842"/>
    </source>
</evidence>
<evidence type="ECO:0000256" key="9">
    <source>
        <dbReference type="ARBA" id="ARBA00049563"/>
    </source>
</evidence>
<feature type="binding site" evidence="10">
    <location>
        <begin position="10"/>
        <end position="17"/>
    </location>
    <ligand>
        <name>ATP</name>
        <dbReference type="ChEBI" id="CHEBI:30616"/>
    </ligand>
</feature>
<evidence type="ECO:0000256" key="6">
    <source>
        <dbReference type="ARBA" id="ARBA00022741"/>
    </source>
</evidence>
<dbReference type="eggNOG" id="COG0324">
    <property type="taxonomic scope" value="Bacteria"/>
</dbReference>
<comment type="cofactor">
    <cofactor evidence="1 10">
        <name>Mg(2+)</name>
        <dbReference type="ChEBI" id="CHEBI:18420"/>
    </cofactor>
</comment>
<evidence type="ECO:0000256" key="11">
    <source>
        <dbReference type="RuleBase" id="RU003783"/>
    </source>
</evidence>
<evidence type="ECO:0000256" key="12">
    <source>
        <dbReference type="RuleBase" id="RU003784"/>
    </source>
</evidence>
<dbReference type="Gene3D" id="3.40.50.300">
    <property type="entry name" value="P-loop containing nucleotide triphosphate hydrolases"/>
    <property type="match status" value="1"/>
</dbReference>
<dbReference type="Gene3D" id="1.10.20.140">
    <property type="match status" value="1"/>
</dbReference>
<dbReference type="NCBIfam" id="TIGR00174">
    <property type="entry name" value="miaA"/>
    <property type="match status" value="1"/>
</dbReference>
<evidence type="ECO:0000256" key="4">
    <source>
        <dbReference type="ARBA" id="ARBA00022679"/>
    </source>
</evidence>
<evidence type="ECO:0000256" key="13">
    <source>
        <dbReference type="RuleBase" id="RU003785"/>
    </source>
</evidence>
<evidence type="ECO:0000256" key="5">
    <source>
        <dbReference type="ARBA" id="ARBA00022694"/>
    </source>
</evidence>
<dbReference type="SUPFAM" id="SSF52540">
    <property type="entry name" value="P-loop containing nucleoside triphosphate hydrolases"/>
    <property type="match status" value="2"/>
</dbReference>
<comment type="subunit">
    <text evidence="10">Monomer.</text>
</comment>
<organism evidence="14 15">
    <name type="scientific">Cellulosilyticum lentocellum (strain ATCC 49066 / DSM 5427 / NCIMB 11756 / RHM5)</name>
    <name type="common">Clostridium lentocellum</name>
    <dbReference type="NCBI Taxonomy" id="642492"/>
    <lineage>
        <taxon>Bacteria</taxon>
        <taxon>Bacillati</taxon>
        <taxon>Bacillota</taxon>
        <taxon>Clostridia</taxon>
        <taxon>Lachnospirales</taxon>
        <taxon>Cellulosilyticaceae</taxon>
        <taxon>Cellulosilyticum</taxon>
    </lineage>
</organism>
<dbReference type="InterPro" id="IPR018022">
    <property type="entry name" value="IPT"/>
</dbReference>
<proteinExistence type="inferred from homology"/>
<dbReference type="InterPro" id="IPR027417">
    <property type="entry name" value="P-loop_NTPase"/>
</dbReference>
<keyword evidence="7 10" id="KW-0067">ATP-binding</keyword>
<evidence type="ECO:0000256" key="1">
    <source>
        <dbReference type="ARBA" id="ARBA00001946"/>
    </source>
</evidence>
<evidence type="ECO:0000256" key="7">
    <source>
        <dbReference type="ARBA" id="ARBA00022840"/>
    </source>
</evidence>
<feature type="site" description="Interaction with substrate tRNA" evidence="10">
    <location>
        <position position="124"/>
    </location>
</feature>
<evidence type="ECO:0000313" key="15">
    <source>
        <dbReference type="Proteomes" id="UP000008467"/>
    </source>
</evidence>
<dbReference type="EMBL" id="CP002582">
    <property type="protein sequence ID" value="ADZ83951.1"/>
    <property type="molecule type" value="Genomic_DNA"/>
</dbReference>
<evidence type="ECO:0000256" key="10">
    <source>
        <dbReference type="HAMAP-Rule" id="MF_00185"/>
    </source>
</evidence>
<dbReference type="HOGENOM" id="CLU_032616_0_1_9"/>
<dbReference type="Pfam" id="PF01715">
    <property type="entry name" value="IPPT"/>
    <property type="match status" value="1"/>
</dbReference>
<keyword evidence="6 10" id="KW-0547">Nucleotide-binding</keyword>
<dbReference type="PANTHER" id="PTHR11088">
    <property type="entry name" value="TRNA DIMETHYLALLYLTRANSFERASE"/>
    <property type="match status" value="1"/>
</dbReference>
<dbReference type="InterPro" id="IPR039657">
    <property type="entry name" value="Dimethylallyltransferase"/>
</dbReference>
<comment type="similarity">
    <text evidence="3 10 13">Belongs to the IPP transferase family.</text>
</comment>
<gene>
    <name evidence="10" type="primary">miaA</name>
    <name evidence="14" type="ordered locus">Clole_2242</name>
</gene>
<dbReference type="AlphaFoldDB" id="F2JRN0"/>
<dbReference type="GO" id="GO:0006400">
    <property type="term" value="P:tRNA modification"/>
    <property type="evidence" value="ECO:0007669"/>
    <property type="project" value="TreeGrafter"/>
</dbReference>
<evidence type="ECO:0000256" key="2">
    <source>
        <dbReference type="ARBA" id="ARBA00003213"/>
    </source>
</evidence>
<dbReference type="Proteomes" id="UP000008467">
    <property type="component" value="Chromosome"/>
</dbReference>
<keyword evidence="15" id="KW-1185">Reference proteome</keyword>
<dbReference type="RefSeq" id="WP_013657245.1">
    <property type="nucleotide sequence ID" value="NC_015275.1"/>
</dbReference>
<evidence type="ECO:0000313" key="14">
    <source>
        <dbReference type="EMBL" id="ADZ83951.1"/>
    </source>
</evidence>
<accession>F2JRN0</accession>
<dbReference type="HAMAP" id="MF_00185">
    <property type="entry name" value="IPP_trans"/>
    <property type="match status" value="1"/>
</dbReference>
<reference evidence="14 15" key="1">
    <citation type="journal article" date="2011" name="J. Bacteriol.">
        <title>Complete genome sequence of the cellulose-degrading bacterium Cellulosilyticum lentocellum.</title>
        <authorList>
            <consortium name="US DOE Joint Genome Institute"/>
            <person name="Miller D.A."/>
            <person name="Suen G."/>
            <person name="Bruce D."/>
            <person name="Copeland A."/>
            <person name="Cheng J.F."/>
            <person name="Detter C."/>
            <person name="Goodwin L.A."/>
            <person name="Han C.S."/>
            <person name="Hauser L.J."/>
            <person name="Land M.L."/>
            <person name="Lapidus A."/>
            <person name="Lucas S."/>
            <person name="Meincke L."/>
            <person name="Pitluck S."/>
            <person name="Tapia R."/>
            <person name="Teshima H."/>
            <person name="Woyke T."/>
            <person name="Fox B.G."/>
            <person name="Angert E.R."/>
            <person name="Currie C.R."/>
        </authorList>
    </citation>
    <scope>NUCLEOTIDE SEQUENCE [LARGE SCALE GENOMIC DNA]</scope>
    <source>
        <strain evidence="15">ATCC 49066 / DSM 5427 / NCIMB 11756 / RHM5</strain>
    </source>
</reference>
<dbReference type="STRING" id="642492.Clole_2242"/>
<comment type="function">
    <text evidence="2 10 12">Catalyzes the transfer of a dimethylallyl group onto the adenine at position 37 in tRNAs that read codons beginning with uridine, leading to the formation of N6-(dimethylallyl)adenosine (i(6)A).</text>
</comment>
<feature type="region of interest" description="Interaction with substrate tRNA" evidence="10">
    <location>
        <begin position="35"/>
        <end position="38"/>
    </location>
</feature>
<keyword evidence="8 10" id="KW-0460">Magnesium</keyword>
<keyword evidence="4 10" id="KW-0808">Transferase</keyword>
<dbReference type="KEGG" id="cle:Clole_2242"/>
<dbReference type="PANTHER" id="PTHR11088:SF60">
    <property type="entry name" value="TRNA DIMETHYLALLYLTRANSFERASE"/>
    <property type="match status" value="1"/>
</dbReference>
<keyword evidence="5 10" id="KW-0819">tRNA processing</keyword>
<dbReference type="GO" id="GO:0052381">
    <property type="term" value="F:tRNA dimethylallyltransferase activity"/>
    <property type="evidence" value="ECO:0007669"/>
    <property type="project" value="UniProtKB-UniRule"/>
</dbReference>
<feature type="binding site" evidence="10">
    <location>
        <begin position="12"/>
        <end position="17"/>
    </location>
    <ligand>
        <name>substrate</name>
    </ligand>
</feature>
<comment type="caution">
    <text evidence="10">Lacks conserved residue(s) required for the propagation of feature annotation.</text>
</comment>
<evidence type="ECO:0000256" key="3">
    <source>
        <dbReference type="ARBA" id="ARBA00005842"/>
    </source>
</evidence>
<name>F2JRN0_CELLD</name>
<dbReference type="EC" id="2.5.1.75" evidence="10"/>
<comment type="catalytic activity">
    <reaction evidence="9 10 11">
        <text>adenosine(37) in tRNA + dimethylallyl diphosphate = N(6)-dimethylallyladenosine(37) in tRNA + diphosphate</text>
        <dbReference type="Rhea" id="RHEA:26482"/>
        <dbReference type="Rhea" id="RHEA-COMP:10162"/>
        <dbReference type="Rhea" id="RHEA-COMP:10375"/>
        <dbReference type="ChEBI" id="CHEBI:33019"/>
        <dbReference type="ChEBI" id="CHEBI:57623"/>
        <dbReference type="ChEBI" id="CHEBI:74411"/>
        <dbReference type="ChEBI" id="CHEBI:74415"/>
        <dbReference type="EC" id="2.5.1.75"/>
    </reaction>
</comment>
<feature type="site" description="Interaction with substrate tRNA" evidence="10">
    <location>
        <position position="101"/>
    </location>
</feature>